<evidence type="ECO:0000313" key="3">
    <source>
        <dbReference type="Proteomes" id="UP001320168"/>
    </source>
</evidence>
<dbReference type="EMBL" id="JABFTX010000003">
    <property type="protein sequence ID" value="MCE8004224.1"/>
    <property type="molecule type" value="Genomic_DNA"/>
</dbReference>
<feature type="region of interest" description="Disordered" evidence="1">
    <location>
        <begin position="1"/>
        <end position="22"/>
    </location>
</feature>
<comment type="caution">
    <text evidence="2">The sequence shown here is derived from an EMBL/GenBank/DDBJ whole genome shotgun (WGS) entry which is preliminary data.</text>
</comment>
<evidence type="ECO:0000313" key="2">
    <source>
        <dbReference type="EMBL" id="MCE8004224.1"/>
    </source>
</evidence>
<dbReference type="Proteomes" id="UP001320168">
    <property type="component" value="Unassembled WGS sequence"/>
</dbReference>
<keyword evidence="3" id="KW-1185">Reference proteome</keyword>
<feature type="compositionally biased region" description="Low complexity" evidence="1">
    <location>
        <begin position="43"/>
        <end position="59"/>
    </location>
</feature>
<evidence type="ECO:0000256" key="1">
    <source>
        <dbReference type="SAM" id="MobiDB-lite"/>
    </source>
</evidence>
<dbReference type="Pfam" id="PF10948">
    <property type="entry name" value="DUF2635"/>
    <property type="match status" value="1"/>
</dbReference>
<gene>
    <name evidence="2" type="ORF">HOP53_15400</name>
</gene>
<accession>A0ABS9A8W0</accession>
<name>A0ABS9A8W0_9GAMM</name>
<sequence>MKPAREGLVVRQPHNGRPLPAEGDWVEWSGYWMRRTAEGSVVKAAPPKQIKAKPTPAAANQKRAD</sequence>
<dbReference type="InterPro" id="IPR024400">
    <property type="entry name" value="DUF2635"/>
</dbReference>
<feature type="region of interest" description="Disordered" evidence="1">
    <location>
        <begin position="40"/>
        <end position="65"/>
    </location>
</feature>
<proteinExistence type="predicted"/>
<reference evidence="2 3" key="1">
    <citation type="journal article" date="2021" name="Front. Microbiol.">
        <title>Aerobic Denitrification and Heterotrophic Sulfur Oxidation in the Genus Halomonas Revealed by Six Novel Species Characterizations and Genome-Based Analysis.</title>
        <authorList>
            <person name="Wang L."/>
            <person name="Shao Z."/>
        </authorList>
    </citation>
    <scope>NUCLEOTIDE SEQUENCE [LARGE SCALE GENOMIC DNA]</scope>
    <source>
        <strain evidence="2 3">MCCC 1A11081</strain>
    </source>
</reference>
<organism evidence="2 3">
    <name type="scientific">Billgrantia ethanolica</name>
    <dbReference type="NCBI Taxonomy" id="2733486"/>
    <lineage>
        <taxon>Bacteria</taxon>
        <taxon>Pseudomonadati</taxon>
        <taxon>Pseudomonadota</taxon>
        <taxon>Gammaproteobacteria</taxon>
        <taxon>Oceanospirillales</taxon>
        <taxon>Halomonadaceae</taxon>
        <taxon>Billgrantia</taxon>
    </lineage>
</organism>
<protein>
    <submittedName>
        <fullName evidence="2">DUF2635 domain-containing protein</fullName>
    </submittedName>
</protein>